<accession>A0A4Y2LYZ7</accession>
<keyword evidence="2" id="KW-1185">Reference proteome</keyword>
<reference evidence="1 2" key="1">
    <citation type="journal article" date="2019" name="Sci. Rep.">
        <title>Orb-weaving spider Araneus ventricosus genome elucidates the spidroin gene catalogue.</title>
        <authorList>
            <person name="Kono N."/>
            <person name="Nakamura H."/>
            <person name="Ohtoshi R."/>
            <person name="Moran D.A.P."/>
            <person name="Shinohara A."/>
            <person name="Yoshida Y."/>
            <person name="Fujiwara M."/>
            <person name="Mori M."/>
            <person name="Tomita M."/>
            <person name="Arakawa K."/>
        </authorList>
    </citation>
    <scope>NUCLEOTIDE SEQUENCE [LARGE SCALE GENOMIC DNA]</scope>
</reference>
<dbReference type="AlphaFoldDB" id="A0A4Y2LYZ7"/>
<evidence type="ECO:0000313" key="1">
    <source>
        <dbReference type="EMBL" id="GBN19682.1"/>
    </source>
</evidence>
<protein>
    <submittedName>
        <fullName evidence="1">Uncharacterized protein</fullName>
    </submittedName>
</protein>
<sequence length="105" mass="11652">MGDRDPVPPKSCCVQSAILLCFIPFQLLQDWFFPHPFNQASSLETQVRIPPHFSSPSNFDFLLSIITASGGSRQTFDLTTSHPLAGEGMKLSADEVFGFFELDLD</sequence>
<dbReference type="EMBL" id="BGPR01006519">
    <property type="protein sequence ID" value="GBN19682.1"/>
    <property type="molecule type" value="Genomic_DNA"/>
</dbReference>
<organism evidence="1 2">
    <name type="scientific">Araneus ventricosus</name>
    <name type="common">Orbweaver spider</name>
    <name type="synonym">Epeira ventricosa</name>
    <dbReference type="NCBI Taxonomy" id="182803"/>
    <lineage>
        <taxon>Eukaryota</taxon>
        <taxon>Metazoa</taxon>
        <taxon>Ecdysozoa</taxon>
        <taxon>Arthropoda</taxon>
        <taxon>Chelicerata</taxon>
        <taxon>Arachnida</taxon>
        <taxon>Araneae</taxon>
        <taxon>Araneomorphae</taxon>
        <taxon>Entelegynae</taxon>
        <taxon>Araneoidea</taxon>
        <taxon>Araneidae</taxon>
        <taxon>Araneus</taxon>
    </lineage>
</organism>
<gene>
    <name evidence="1" type="ORF">AVEN_105745_1</name>
</gene>
<name>A0A4Y2LYZ7_ARAVE</name>
<evidence type="ECO:0000313" key="2">
    <source>
        <dbReference type="Proteomes" id="UP000499080"/>
    </source>
</evidence>
<dbReference type="Proteomes" id="UP000499080">
    <property type="component" value="Unassembled WGS sequence"/>
</dbReference>
<proteinExistence type="predicted"/>
<comment type="caution">
    <text evidence="1">The sequence shown here is derived from an EMBL/GenBank/DDBJ whole genome shotgun (WGS) entry which is preliminary data.</text>
</comment>